<dbReference type="Pfam" id="PF01515">
    <property type="entry name" value="PTA_PTB"/>
    <property type="match status" value="1"/>
</dbReference>
<dbReference type="NCBIfam" id="NF006045">
    <property type="entry name" value="PRK08190.1"/>
    <property type="match status" value="1"/>
</dbReference>
<organism evidence="5 6">
    <name type="scientific">Tetzosporium hominis</name>
    <dbReference type="NCBI Taxonomy" id="2020506"/>
    <lineage>
        <taxon>Bacteria</taxon>
        <taxon>Bacillati</taxon>
        <taxon>Bacillota</taxon>
        <taxon>Bacilli</taxon>
        <taxon>Bacillales</taxon>
        <taxon>Caryophanaceae</taxon>
        <taxon>Tetzosporium</taxon>
    </lineage>
</organism>
<dbReference type="PANTHER" id="PTHR43356">
    <property type="entry name" value="PHOSPHATE ACETYLTRANSFERASE"/>
    <property type="match status" value="1"/>
</dbReference>
<evidence type="ECO:0000313" key="6">
    <source>
        <dbReference type="Proteomes" id="UP000217065"/>
    </source>
</evidence>
<dbReference type="Gene3D" id="3.40.718.10">
    <property type="entry name" value="Isopropylmalate Dehydrogenase"/>
    <property type="match status" value="1"/>
</dbReference>
<proteinExistence type="inferred from homology"/>
<evidence type="ECO:0000256" key="3">
    <source>
        <dbReference type="ARBA" id="ARBA00023315"/>
    </source>
</evidence>
<gene>
    <name evidence="5" type="ORF">CF394_04430</name>
</gene>
<name>A0A264W5H2_9BACL</name>
<reference evidence="5 6" key="1">
    <citation type="submission" date="2017-07" db="EMBL/GenBank/DDBJ databases">
        <title>Tetzosporium hominis gen.nov. sp.nov.</title>
        <authorList>
            <person name="Tetz G."/>
            <person name="Tetz V."/>
        </authorList>
    </citation>
    <scope>NUCLEOTIDE SEQUENCE [LARGE SCALE GENOMIC DNA]</scope>
    <source>
        <strain evidence="5 6">VT-49</strain>
    </source>
</reference>
<dbReference type="PANTHER" id="PTHR43356:SF2">
    <property type="entry name" value="PHOSPHATE ACETYLTRANSFERASE"/>
    <property type="match status" value="1"/>
</dbReference>
<evidence type="ECO:0000313" key="5">
    <source>
        <dbReference type="EMBL" id="OZS78791.1"/>
    </source>
</evidence>
<comment type="similarity">
    <text evidence="1">Belongs to the phosphate acetyltransferase and butyryltransferase family.</text>
</comment>
<keyword evidence="2 5" id="KW-0808">Transferase</keyword>
<evidence type="ECO:0000256" key="2">
    <source>
        <dbReference type="ARBA" id="ARBA00022679"/>
    </source>
</evidence>
<evidence type="ECO:0000256" key="1">
    <source>
        <dbReference type="ARBA" id="ARBA00005656"/>
    </source>
</evidence>
<dbReference type="Proteomes" id="UP000217065">
    <property type="component" value="Unassembled WGS sequence"/>
</dbReference>
<dbReference type="SUPFAM" id="SSF53659">
    <property type="entry name" value="Isocitrate/Isopropylmalate dehydrogenase-like"/>
    <property type="match status" value="1"/>
</dbReference>
<dbReference type="RefSeq" id="WP_094942025.1">
    <property type="nucleotide sequence ID" value="NZ_NOKQ01000187.1"/>
</dbReference>
<dbReference type="PIRSF" id="PIRSF000428">
    <property type="entry name" value="P_Ac_trans"/>
    <property type="match status" value="1"/>
</dbReference>
<evidence type="ECO:0000259" key="4">
    <source>
        <dbReference type="Pfam" id="PF01515"/>
    </source>
</evidence>
<dbReference type="InterPro" id="IPR050500">
    <property type="entry name" value="Phos_Acetyltrans/Butyryltrans"/>
</dbReference>
<dbReference type="OrthoDB" id="9774179at2"/>
<dbReference type="InterPro" id="IPR012147">
    <property type="entry name" value="P_Ac_Bu_trans"/>
</dbReference>
<sequence length="294" mass="31465">MKTFDELLKQSAAREKKTIAIACAADKEVLEAVKQALYHQLAKFILFDTEESFASFSELMPKHEDVEVRFSPSPQLAVREAAQAAGKGQADALMKGHVDTAALLREVLRDDTGLKTGKTISHVAVFEFPDFDRLLFVTDAAMNIAPDLKQKKDIIVNAVSVAHRIGISHPIVSPLSAVEVVNPSMPSSTDAALLTMMNQRGQISGCTVEGPLAFDNAISVASAKAKGIESQAAGHADILVVPNIEAGNILYKSFMYFAHAKVGAVIEGAKVPIVLTSRADSAESKLYSIALAAY</sequence>
<accession>A0A264W5H2</accession>
<keyword evidence="6" id="KW-1185">Reference proteome</keyword>
<dbReference type="AlphaFoldDB" id="A0A264W5H2"/>
<comment type="caution">
    <text evidence="5">The sequence shown here is derived from an EMBL/GenBank/DDBJ whole genome shotgun (WGS) entry which is preliminary data.</text>
</comment>
<dbReference type="EMBL" id="NOKQ01000187">
    <property type="protein sequence ID" value="OZS78791.1"/>
    <property type="molecule type" value="Genomic_DNA"/>
</dbReference>
<protein>
    <submittedName>
        <fullName evidence="5">Phosphate butyryltransferase</fullName>
        <ecNumber evidence="5">2.3.1.19</ecNumber>
    </submittedName>
</protein>
<feature type="domain" description="Phosphate acetyl/butaryl transferase" evidence="4">
    <location>
        <begin position="80"/>
        <end position="293"/>
    </location>
</feature>
<dbReference type="InterPro" id="IPR002505">
    <property type="entry name" value="PTA_PTB"/>
</dbReference>
<dbReference type="GO" id="GO:0050182">
    <property type="term" value="F:phosphate butyryltransferase activity"/>
    <property type="evidence" value="ECO:0007669"/>
    <property type="project" value="UniProtKB-EC"/>
</dbReference>
<dbReference type="EC" id="2.3.1.19" evidence="5"/>
<keyword evidence="3 5" id="KW-0012">Acyltransferase</keyword>